<evidence type="ECO:0000256" key="3">
    <source>
        <dbReference type="ARBA" id="ARBA00022694"/>
    </source>
</evidence>
<dbReference type="SUPFAM" id="SSF81301">
    <property type="entry name" value="Nucleotidyltransferase"/>
    <property type="match status" value="1"/>
</dbReference>
<dbReference type="InterPro" id="IPR032828">
    <property type="entry name" value="PolyA_RNA-bd"/>
</dbReference>
<dbReference type="Pfam" id="PF01743">
    <property type="entry name" value="PolyA_pol"/>
    <property type="match status" value="1"/>
</dbReference>
<evidence type="ECO:0008006" key="15">
    <source>
        <dbReference type="Google" id="ProtNLM"/>
    </source>
</evidence>
<comment type="caution">
    <text evidence="13">The sequence shown here is derived from an EMBL/GenBank/DDBJ whole genome shotgun (WGS) entry which is preliminary data.</text>
</comment>
<dbReference type="GO" id="GO:0008033">
    <property type="term" value="P:tRNA processing"/>
    <property type="evidence" value="ECO:0007669"/>
    <property type="project" value="UniProtKB-KW"/>
</dbReference>
<sequence length="449" mass="51337">MSYSLPQSVQDLIKQFRHSRFEIYAVGGAVRNMLLGKLSNDWDFTTNAKPEEIQKLFPDSFYDNSFGTVGIPIKDNDGNTESVYEVTTFRSDRNYSDSRHPDSVAWGSSLQEDLLRRDFTINAIVYDGKSIIDPLNGQEDLKNKLVKAVGDPQKRFQEDALRMMRAVRIATELGFAIDESTFDAIKKNAPLLSKISGERIRDELIKILSSDYPSDGIMVLKNSTLLDSIIPEFVICFGVGQISPKRHHTLDVGTHLIESLRNCPSKDPIVRLATLLHDIGKPQTRKEIDGVITFYNHEIVGAGIVRRILDRLHFSKKDREKIYRLVRFHQFTVDERQTDSALRRILRNVGVENMDNMLALRTGDRLGGGARETSWRLELFKKRLIEVQIIPFSVQDLKISGYDVMKELNIKPGPQVGKILNEIFEKVEKGELKNEREVLLKYIQSNQHF</sequence>
<keyword evidence="3" id="KW-0819">tRNA processing</keyword>
<comment type="cofactor">
    <cofactor evidence="1">
        <name>Mg(2+)</name>
        <dbReference type="ChEBI" id="CHEBI:18420"/>
    </cofactor>
</comment>
<evidence type="ECO:0000256" key="5">
    <source>
        <dbReference type="ARBA" id="ARBA00022723"/>
    </source>
</evidence>
<dbReference type="Gene3D" id="3.30.460.10">
    <property type="entry name" value="Beta Polymerase, domain 2"/>
    <property type="match status" value="1"/>
</dbReference>
<feature type="domain" description="tRNA nucleotidyltransferase/poly(A) polymerase RNA and SrmB- binding" evidence="11">
    <location>
        <begin position="174"/>
        <end position="233"/>
    </location>
</feature>
<evidence type="ECO:0000259" key="12">
    <source>
        <dbReference type="Pfam" id="PF13735"/>
    </source>
</evidence>
<dbReference type="Gene3D" id="1.10.3090.10">
    <property type="entry name" value="cca-adding enzyme, domain 2"/>
    <property type="match status" value="1"/>
</dbReference>
<evidence type="ECO:0000313" key="13">
    <source>
        <dbReference type="EMBL" id="OGG15394.1"/>
    </source>
</evidence>
<dbReference type="EMBL" id="MFJL01000026">
    <property type="protein sequence ID" value="OGG15394.1"/>
    <property type="molecule type" value="Genomic_DNA"/>
</dbReference>
<feature type="domain" description="Poly A polymerase head" evidence="10">
    <location>
        <begin position="23"/>
        <end position="146"/>
    </location>
</feature>
<feature type="domain" description="CCA-adding enzyme C-terminal" evidence="12">
    <location>
        <begin position="305"/>
        <end position="442"/>
    </location>
</feature>
<dbReference type="GO" id="GO:0000049">
    <property type="term" value="F:tRNA binding"/>
    <property type="evidence" value="ECO:0007669"/>
    <property type="project" value="TreeGrafter"/>
</dbReference>
<evidence type="ECO:0000256" key="8">
    <source>
        <dbReference type="ARBA" id="ARBA00022884"/>
    </source>
</evidence>
<evidence type="ECO:0000259" key="10">
    <source>
        <dbReference type="Pfam" id="PF01743"/>
    </source>
</evidence>
<evidence type="ECO:0000256" key="4">
    <source>
        <dbReference type="ARBA" id="ARBA00022695"/>
    </source>
</evidence>
<comment type="similarity">
    <text evidence="9">Belongs to the tRNA nucleotidyltransferase/poly(A) polymerase family.</text>
</comment>
<dbReference type="SUPFAM" id="SSF81891">
    <property type="entry name" value="Poly A polymerase C-terminal region-like"/>
    <property type="match status" value="1"/>
</dbReference>
<evidence type="ECO:0000259" key="11">
    <source>
        <dbReference type="Pfam" id="PF12627"/>
    </source>
</evidence>
<accession>A0A1F5ZSR9</accession>
<reference evidence="13 14" key="1">
    <citation type="journal article" date="2016" name="Nat. Commun.">
        <title>Thousands of microbial genomes shed light on interconnected biogeochemical processes in an aquifer system.</title>
        <authorList>
            <person name="Anantharaman K."/>
            <person name="Brown C.T."/>
            <person name="Hug L.A."/>
            <person name="Sharon I."/>
            <person name="Castelle C.J."/>
            <person name="Probst A.J."/>
            <person name="Thomas B.C."/>
            <person name="Singh A."/>
            <person name="Wilkins M.J."/>
            <person name="Karaoz U."/>
            <person name="Brodie E.L."/>
            <person name="Williams K.H."/>
            <person name="Hubbard S.S."/>
            <person name="Banfield J.F."/>
        </authorList>
    </citation>
    <scope>NUCLEOTIDE SEQUENCE [LARGE SCALE GENOMIC DNA]</scope>
</reference>
<dbReference type="Gene3D" id="1.10.246.80">
    <property type="match status" value="1"/>
</dbReference>
<dbReference type="GO" id="GO:0046872">
    <property type="term" value="F:metal ion binding"/>
    <property type="evidence" value="ECO:0007669"/>
    <property type="project" value="UniProtKB-KW"/>
</dbReference>
<gene>
    <name evidence="13" type="ORF">A3D77_07695</name>
</gene>
<dbReference type="InterPro" id="IPR043519">
    <property type="entry name" value="NT_sf"/>
</dbReference>
<keyword evidence="2 9" id="KW-0808">Transferase</keyword>
<organism evidence="13 14">
    <name type="scientific">Candidatus Gottesmanbacteria bacterium RIFCSPHIGHO2_02_FULL_39_11</name>
    <dbReference type="NCBI Taxonomy" id="1798382"/>
    <lineage>
        <taxon>Bacteria</taxon>
        <taxon>Candidatus Gottesmaniibacteriota</taxon>
    </lineage>
</organism>
<dbReference type="Pfam" id="PF13735">
    <property type="entry name" value="tRNA_NucTran2_2"/>
    <property type="match status" value="1"/>
</dbReference>
<dbReference type="GO" id="GO:0016779">
    <property type="term" value="F:nucleotidyltransferase activity"/>
    <property type="evidence" value="ECO:0007669"/>
    <property type="project" value="UniProtKB-KW"/>
</dbReference>
<dbReference type="InterPro" id="IPR050264">
    <property type="entry name" value="Bact_CCA-adding_enz_type3_sf"/>
</dbReference>
<dbReference type="NCBIfam" id="TIGR00277">
    <property type="entry name" value="HDIG"/>
    <property type="match status" value="1"/>
</dbReference>
<name>A0A1F5ZSR9_9BACT</name>
<evidence type="ECO:0000256" key="7">
    <source>
        <dbReference type="ARBA" id="ARBA00022842"/>
    </source>
</evidence>
<keyword evidence="5" id="KW-0479">Metal-binding</keyword>
<dbReference type="InterPro" id="IPR032810">
    <property type="entry name" value="CCA-adding_enz_C"/>
</dbReference>
<evidence type="ECO:0000313" key="14">
    <source>
        <dbReference type="Proteomes" id="UP000176923"/>
    </source>
</evidence>
<protein>
    <recommendedName>
        <fullName evidence="15">HD domain-containing protein</fullName>
    </recommendedName>
</protein>
<evidence type="ECO:0000256" key="1">
    <source>
        <dbReference type="ARBA" id="ARBA00001946"/>
    </source>
</evidence>
<dbReference type="CDD" id="cd00077">
    <property type="entry name" value="HDc"/>
    <property type="match status" value="1"/>
</dbReference>
<keyword evidence="6" id="KW-0547">Nucleotide-binding</keyword>
<dbReference type="InterPro" id="IPR002646">
    <property type="entry name" value="PolA_pol_head_dom"/>
</dbReference>
<dbReference type="PANTHER" id="PTHR46173:SF1">
    <property type="entry name" value="CCA TRNA NUCLEOTIDYLTRANSFERASE 1, MITOCHONDRIAL"/>
    <property type="match status" value="1"/>
</dbReference>
<dbReference type="CDD" id="cd05398">
    <property type="entry name" value="NT_ClassII-CCAase"/>
    <property type="match status" value="1"/>
</dbReference>
<dbReference type="InterPro" id="IPR006675">
    <property type="entry name" value="HDIG_dom"/>
</dbReference>
<dbReference type="Pfam" id="PF12627">
    <property type="entry name" value="PolyA_pol_RNAbd"/>
    <property type="match status" value="1"/>
</dbReference>
<dbReference type="PANTHER" id="PTHR46173">
    <property type="entry name" value="CCA TRNA NUCLEOTIDYLTRANSFERASE 1, MITOCHONDRIAL"/>
    <property type="match status" value="1"/>
</dbReference>
<proteinExistence type="inferred from homology"/>
<evidence type="ECO:0000256" key="9">
    <source>
        <dbReference type="RuleBase" id="RU003953"/>
    </source>
</evidence>
<keyword evidence="4" id="KW-0548">Nucleotidyltransferase</keyword>
<dbReference type="GO" id="GO:0000166">
    <property type="term" value="F:nucleotide binding"/>
    <property type="evidence" value="ECO:0007669"/>
    <property type="project" value="UniProtKB-KW"/>
</dbReference>
<evidence type="ECO:0000256" key="6">
    <source>
        <dbReference type="ARBA" id="ARBA00022741"/>
    </source>
</evidence>
<keyword evidence="8 9" id="KW-0694">RNA-binding</keyword>
<dbReference type="STRING" id="1798382.A3D77_07695"/>
<dbReference type="InterPro" id="IPR003607">
    <property type="entry name" value="HD/PDEase_dom"/>
</dbReference>
<dbReference type="AlphaFoldDB" id="A0A1F5ZSR9"/>
<keyword evidence="7" id="KW-0460">Magnesium</keyword>
<dbReference type="Proteomes" id="UP000176923">
    <property type="component" value="Unassembled WGS sequence"/>
</dbReference>
<evidence type="ECO:0000256" key="2">
    <source>
        <dbReference type="ARBA" id="ARBA00022679"/>
    </source>
</evidence>